<name>A0A0T6LWF0_WENVI</name>
<organism evidence="1 2">
    <name type="scientific">Wenjunlia vitaminophila</name>
    <name type="common">Streptomyces vitaminophilus</name>
    <dbReference type="NCBI Taxonomy" id="76728"/>
    <lineage>
        <taxon>Bacteria</taxon>
        <taxon>Bacillati</taxon>
        <taxon>Actinomycetota</taxon>
        <taxon>Actinomycetes</taxon>
        <taxon>Kitasatosporales</taxon>
        <taxon>Streptomycetaceae</taxon>
        <taxon>Wenjunlia</taxon>
    </lineage>
</organism>
<dbReference type="Gene3D" id="3.40.50.150">
    <property type="entry name" value="Vaccinia Virus protein VP39"/>
    <property type="match status" value="1"/>
</dbReference>
<dbReference type="eggNOG" id="COG2226">
    <property type="taxonomic scope" value="Bacteria"/>
</dbReference>
<gene>
    <name evidence="1" type="ORF">AQ490_15250</name>
</gene>
<dbReference type="Proteomes" id="UP000050867">
    <property type="component" value="Unassembled WGS sequence"/>
</dbReference>
<dbReference type="SUPFAM" id="SSF53335">
    <property type="entry name" value="S-adenosyl-L-methionine-dependent methyltransferases"/>
    <property type="match status" value="1"/>
</dbReference>
<proteinExistence type="predicted"/>
<evidence type="ECO:0000313" key="1">
    <source>
        <dbReference type="EMBL" id="KRV50443.1"/>
    </source>
</evidence>
<evidence type="ECO:0000313" key="2">
    <source>
        <dbReference type="Proteomes" id="UP000050867"/>
    </source>
</evidence>
<dbReference type="AlphaFoldDB" id="A0A0T6LWF0"/>
<reference evidence="1 2" key="1">
    <citation type="submission" date="2015-10" db="EMBL/GenBank/DDBJ databases">
        <title>Draft genome sequence of pyrrolomycin-producing Streptomyces vitaminophilus.</title>
        <authorList>
            <person name="Graham D.E."/>
            <person name="Mahan K.M."/>
            <person name="Klingeman D.M."/>
            <person name="Hettich R.L."/>
            <person name="Parry R.J."/>
        </authorList>
    </citation>
    <scope>NUCLEOTIDE SEQUENCE [LARGE SCALE GENOMIC DNA]</scope>
    <source>
        <strain evidence="1 2">ATCC 31673</strain>
    </source>
</reference>
<dbReference type="STRING" id="76728.AQ490_15250"/>
<keyword evidence="2" id="KW-1185">Reference proteome</keyword>
<dbReference type="Pfam" id="PF13489">
    <property type="entry name" value="Methyltransf_23"/>
    <property type="match status" value="1"/>
</dbReference>
<sequence length="155" mass="16746">MATHLFGHLAPRLRLVHADVVDHLTAAPGRYDVLYSLFGAADFTDPRSLLAAAARALRPGGRLVISTLAHYLSGSPAETDVTHADIPTKTPTGEPATMCRWVLQEHVWTKLLAETGLRDVTVDTLPAAANGPRAADTLLLSARRPWRRLGSSLRP</sequence>
<dbReference type="RefSeq" id="WP_018381692.1">
    <property type="nucleotide sequence ID" value="NZ_LLZU01000005.1"/>
</dbReference>
<dbReference type="InterPro" id="IPR029063">
    <property type="entry name" value="SAM-dependent_MTases_sf"/>
</dbReference>
<accession>A0A0T6LWF0</accession>
<protein>
    <recommendedName>
        <fullName evidence="3">Methyltransferase type 11 domain-containing protein</fullName>
    </recommendedName>
</protein>
<dbReference type="OrthoDB" id="22151at2"/>
<dbReference type="EMBL" id="LLZU01000005">
    <property type="protein sequence ID" value="KRV50443.1"/>
    <property type="molecule type" value="Genomic_DNA"/>
</dbReference>
<evidence type="ECO:0008006" key="3">
    <source>
        <dbReference type="Google" id="ProtNLM"/>
    </source>
</evidence>
<comment type="caution">
    <text evidence="1">The sequence shown here is derived from an EMBL/GenBank/DDBJ whole genome shotgun (WGS) entry which is preliminary data.</text>
</comment>